<keyword evidence="2" id="KW-1185">Reference proteome</keyword>
<sequence>MFYKSIFTTEEQNLFLQLMQWRLIPNEVPKFMESSQCVMKVRHSIIRYNQASQVVANILPRIAPRTVLRIVSEVRAGNLGLPLTQLAVLFELGMGVPKQRDIARYIRAYDPQEDHEGRTLKHIRKMIVQYQRNLKRSLYNIQYLPPAPYVAQMLKLQQFVHLREGGYKHKVKVPDGLPVVLIYANDKVAEAQFTLTDAFMISPLGYPVPFANIAMRKEFGAVKTFQSRALQGKGMYSMVFGVVYWSGQKTTAMMRQLRCLDTEESYAVLFDNYPELCSEELLESYQYKRTDTEQHIAALETVKEFRDQRSLTPKQQRRLDRANEYFAVRSEALGDLEKLEKREARNLEKTGPVATARFCAIDAGTIEDRDTFTSVKNPIEKVETVLARWGFETLGKAADRSSVLTYTSAPKGRCWSL</sequence>
<accession>A0A1S6L3N4</accession>
<gene>
    <name evidence="1" type="ORF">YOLOSWAG_317</name>
</gene>
<organism evidence="1 2">
    <name type="scientific">Erwinia phage vB_EamM_Yoloswag</name>
    <dbReference type="NCBI Taxonomy" id="1958956"/>
    <lineage>
        <taxon>Viruses</taxon>
        <taxon>Duplodnaviria</taxon>
        <taxon>Heunggongvirae</taxon>
        <taxon>Uroviricota</taxon>
        <taxon>Caudoviricetes</taxon>
        <taxon>Yoloswagvirus</taxon>
        <taxon>Yoloswagvirus yoloswag</taxon>
    </lineage>
</organism>
<proteinExistence type="predicted"/>
<evidence type="ECO:0000313" key="2">
    <source>
        <dbReference type="Proteomes" id="UP000221250"/>
    </source>
</evidence>
<reference evidence="1 2" key="1">
    <citation type="submission" date="2017-01" db="EMBL/GenBank/DDBJ databases">
        <authorList>
            <person name="Mah S.A."/>
            <person name="Swanson W.J."/>
            <person name="Moy G.W."/>
            <person name="Vacquier V.D."/>
        </authorList>
    </citation>
    <scope>NUCLEOTIDE SEQUENCE [LARGE SCALE GENOMIC DNA]</scope>
</reference>
<dbReference type="EMBL" id="KY448244">
    <property type="protein sequence ID" value="AQT28786.1"/>
    <property type="molecule type" value="Genomic_DNA"/>
</dbReference>
<evidence type="ECO:0000313" key="1">
    <source>
        <dbReference type="EMBL" id="AQT28786.1"/>
    </source>
</evidence>
<dbReference type="Proteomes" id="UP000221250">
    <property type="component" value="Segment"/>
</dbReference>
<name>A0A1S6L3N4_9CAUD</name>
<protein>
    <submittedName>
        <fullName evidence="1">Uncharacterized protein</fullName>
    </submittedName>
</protein>